<reference evidence="1" key="1">
    <citation type="submission" date="2014-11" db="EMBL/GenBank/DDBJ databases">
        <authorList>
            <person name="Amaro Gonzalez C."/>
        </authorList>
    </citation>
    <scope>NUCLEOTIDE SEQUENCE</scope>
</reference>
<reference evidence="1" key="2">
    <citation type="journal article" date="2015" name="Fish Shellfish Immunol.">
        <title>Early steps in the European eel (Anguilla anguilla)-Vibrio vulnificus interaction in the gills: Role of the RtxA13 toxin.</title>
        <authorList>
            <person name="Callol A."/>
            <person name="Pajuelo D."/>
            <person name="Ebbesson L."/>
            <person name="Teles M."/>
            <person name="MacKenzie S."/>
            <person name="Amaro C."/>
        </authorList>
    </citation>
    <scope>NUCLEOTIDE SEQUENCE</scope>
</reference>
<organism evidence="1">
    <name type="scientific">Anguilla anguilla</name>
    <name type="common">European freshwater eel</name>
    <name type="synonym">Muraena anguilla</name>
    <dbReference type="NCBI Taxonomy" id="7936"/>
    <lineage>
        <taxon>Eukaryota</taxon>
        <taxon>Metazoa</taxon>
        <taxon>Chordata</taxon>
        <taxon>Craniata</taxon>
        <taxon>Vertebrata</taxon>
        <taxon>Euteleostomi</taxon>
        <taxon>Actinopterygii</taxon>
        <taxon>Neopterygii</taxon>
        <taxon>Teleostei</taxon>
        <taxon>Anguilliformes</taxon>
        <taxon>Anguillidae</taxon>
        <taxon>Anguilla</taxon>
    </lineage>
</organism>
<name>A0A0E9V4U7_ANGAN</name>
<dbReference type="EMBL" id="GBXM01035505">
    <property type="protein sequence ID" value="JAH73072.1"/>
    <property type="molecule type" value="Transcribed_RNA"/>
</dbReference>
<protein>
    <submittedName>
        <fullName evidence="1">Uncharacterized protein</fullName>
    </submittedName>
</protein>
<accession>A0A0E9V4U7</accession>
<sequence>MQINLTLSKAKPFTCDEDPPRKFFGDWLVRVKLTLGGQCLQSFVVFL</sequence>
<dbReference type="AlphaFoldDB" id="A0A0E9V4U7"/>
<proteinExistence type="predicted"/>
<evidence type="ECO:0000313" key="1">
    <source>
        <dbReference type="EMBL" id="JAH73072.1"/>
    </source>
</evidence>